<accession>A0ACC2KYU1</accession>
<evidence type="ECO:0000313" key="1">
    <source>
        <dbReference type="EMBL" id="KAJ8626153.1"/>
    </source>
</evidence>
<reference evidence="1 2" key="1">
    <citation type="journal article" date="2022" name="Hortic Res">
        <title>A haplotype resolved chromosomal level avocado genome allows analysis of novel avocado genes.</title>
        <authorList>
            <person name="Nath O."/>
            <person name="Fletcher S.J."/>
            <person name="Hayward A."/>
            <person name="Shaw L.M."/>
            <person name="Masouleh A.K."/>
            <person name="Furtado A."/>
            <person name="Henry R.J."/>
            <person name="Mitter N."/>
        </authorList>
    </citation>
    <scope>NUCLEOTIDE SEQUENCE [LARGE SCALE GENOMIC DNA]</scope>
    <source>
        <strain evidence="2">cv. Hass</strain>
    </source>
</reference>
<evidence type="ECO:0000313" key="2">
    <source>
        <dbReference type="Proteomes" id="UP001234297"/>
    </source>
</evidence>
<gene>
    <name evidence="1" type="ORF">MRB53_019460</name>
</gene>
<organism evidence="1 2">
    <name type="scientific">Persea americana</name>
    <name type="common">Avocado</name>
    <dbReference type="NCBI Taxonomy" id="3435"/>
    <lineage>
        <taxon>Eukaryota</taxon>
        <taxon>Viridiplantae</taxon>
        <taxon>Streptophyta</taxon>
        <taxon>Embryophyta</taxon>
        <taxon>Tracheophyta</taxon>
        <taxon>Spermatophyta</taxon>
        <taxon>Magnoliopsida</taxon>
        <taxon>Magnoliidae</taxon>
        <taxon>Laurales</taxon>
        <taxon>Lauraceae</taxon>
        <taxon>Persea</taxon>
    </lineage>
</organism>
<name>A0ACC2KYU1_PERAE</name>
<protein>
    <submittedName>
        <fullName evidence="1">Uncharacterized protein</fullName>
    </submittedName>
</protein>
<keyword evidence="2" id="KW-1185">Reference proteome</keyword>
<comment type="caution">
    <text evidence="1">The sequence shown here is derived from an EMBL/GenBank/DDBJ whole genome shotgun (WGS) entry which is preliminary data.</text>
</comment>
<sequence length="704" mass="78511">MEELHLPTSISIAERPAAALATHIWKLDGVYNGLVKRRKKYGAFSAHVQYSGFISPVKPSSATALLFQKSPKIIEYAVTDLARQEKDKYSFPLAFFLYFSLFEKTNLIEDFKKISQFDPLMASGSSGRNPSGSKGFDFGSDDVICSIDDFSSQDASNGRRMDSTINSSSGMDYRESRLGRSLVNAYNKQEDSFHQEVLATVEKTMKKYADTILRSLEGISSRLSQLELYCYNVEQSIGDLRSDLTRDHGEADVKLRSLEKHLKEVHRSVQILRDKQELSDTQKELEKLQLVKELKEAAAKSQSQQQDDGVASSASELKKHDNSPDVQNQQLALALPHQTTLPASLPARAVELQHTPYKELQPGLTSLPLQQTIHAPQPTLSSLPQQQTIHVQQPALTSLPPQQAVHVQSQPNMYYSQQMQLPNQPPQSQQHPQDQHLQAAELQYGQQRTQLQDLSRQAAQPPPHVNQTQAHPFPPYQQQWPQQFPQEAQLQPQALSSHAQIKPQTPPVYPPYPHQPTNASPETYPSSMPMQVPFSGAPQSGVSRPEAVVYGYGGPGRTVQPQPPHHNMQRQPQLQTNQSSFGSNLGDSGYPSAGPRPTHSSMHGYMMYDTDGSRQPHPPHFQQGSSYPPTHASGLQNQQAPPGAVVGRLPNSQIMRNHPYSEMIEKAAGMGYPRDQVASVIHRMEESGQPVDFNNLLDRLNARF</sequence>
<dbReference type="EMBL" id="CM056814">
    <property type="protein sequence ID" value="KAJ8626153.1"/>
    <property type="molecule type" value="Genomic_DNA"/>
</dbReference>
<proteinExistence type="predicted"/>
<dbReference type="Proteomes" id="UP001234297">
    <property type="component" value="Chromosome 6"/>
</dbReference>